<feature type="compositionally biased region" description="Basic and acidic residues" evidence="1">
    <location>
        <begin position="36"/>
        <end position="45"/>
    </location>
</feature>
<protein>
    <submittedName>
        <fullName evidence="2">Uncharacterized protein</fullName>
    </submittedName>
</protein>
<keyword evidence="3" id="KW-1185">Reference proteome</keyword>
<evidence type="ECO:0000313" key="3">
    <source>
        <dbReference type="Proteomes" id="UP000656881"/>
    </source>
</evidence>
<evidence type="ECO:0000256" key="1">
    <source>
        <dbReference type="SAM" id="MobiDB-lite"/>
    </source>
</evidence>
<dbReference type="Proteomes" id="UP000656881">
    <property type="component" value="Unassembled WGS sequence"/>
</dbReference>
<sequence length="61" mass="5873">MSRVTLASRDEPDAPGGAPGKGTDAGGLGMGGSPERSTKYVDERTGGGGTRVPAGGVGTGR</sequence>
<proteinExistence type="predicted"/>
<evidence type="ECO:0000313" key="2">
    <source>
        <dbReference type="EMBL" id="GGO38952.1"/>
    </source>
</evidence>
<name>A0ABQ2LKZ8_9ACTN</name>
<reference evidence="3" key="1">
    <citation type="journal article" date="2019" name="Int. J. Syst. Evol. Microbiol.">
        <title>The Global Catalogue of Microorganisms (GCM) 10K type strain sequencing project: providing services to taxonomists for standard genome sequencing and annotation.</title>
        <authorList>
            <consortium name="The Broad Institute Genomics Platform"/>
            <consortium name="The Broad Institute Genome Sequencing Center for Infectious Disease"/>
            <person name="Wu L."/>
            <person name="Ma J."/>
        </authorList>
    </citation>
    <scope>NUCLEOTIDE SEQUENCE [LARGE SCALE GENOMIC DNA]</scope>
    <source>
        <strain evidence="3">CGMCC 4.7349</strain>
    </source>
</reference>
<feature type="compositionally biased region" description="Gly residues" evidence="1">
    <location>
        <begin position="46"/>
        <end position="61"/>
    </location>
</feature>
<organism evidence="2 3">
    <name type="scientific">Streptomyces lasiicapitis</name>
    <dbReference type="NCBI Taxonomy" id="1923961"/>
    <lineage>
        <taxon>Bacteria</taxon>
        <taxon>Bacillati</taxon>
        <taxon>Actinomycetota</taxon>
        <taxon>Actinomycetes</taxon>
        <taxon>Kitasatosporales</taxon>
        <taxon>Streptomycetaceae</taxon>
        <taxon>Streptomyces</taxon>
    </lineage>
</organism>
<accession>A0ABQ2LKZ8</accession>
<gene>
    <name evidence="2" type="ORF">GCM10012286_14680</name>
</gene>
<dbReference type="EMBL" id="BMNG01000003">
    <property type="protein sequence ID" value="GGO38952.1"/>
    <property type="molecule type" value="Genomic_DNA"/>
</dbReference>
<feature type="compositionally biased region" description="Gly residues" evidence="1">
    <location>
        <begin position="17"/>
        <end position="32"/>
    </location>
</feature>
<feature type="region of interest" description="Disordered" evidence="1">
    <location>
        <begin position="1"/>
        <end position="61"/>
    </location>
</feature>
<comment type="caution">
    <text evidence="2">The sequence shown here is derived from an EMBL/GenBank/DDBJ whole genome shotgun (WGS) entry which is preliminary data.</text>
</comment>